<organism evidence="3 4">
    <name type="scientific">Paracraurococcus lichenis</name>
    <dbReference type="NCBI Taxonomy" id="3064888"/>
    <lineage>
        <taxon>Bacteria</taxon>
        <taxon>Pseudomonadati</taxon>
        <taxon>Pseudomonadota</taxon>
        <taxon>Alphaproteobacteria</taxon>
        <taxon>Acetobacterales</taxon>
        <taxon>Roseomonadaceae</taxon>
        <taxon>Paracraurococcus</taxon>
    </lineage>
</organism>
<proteinExistence type="predicted"/>
<dbReference type="RefSeq" id="WP_305107426.1">
    <property type="nucleotide sequence ID" value="NZ_JAUTWS010000051.1"/>
</dbReference>
<reference evidence="3 4" key="1">
    <citation type="submission" date="2023-08" db="EMBL/GenBank/DDBJ databases">
        <title>The draft genome sequence of Paracraurococcus sp. LOR1-02.</title>
        <authorList>
            <person name="Kingkaew E."/>
            <person name="Tanasupawat S."/>
        </authorList>
    </citation>
    <scope>NUCLEOTIDE SEQUENCE [LARGE SCALE GENOMIC DNA]</scope>
    <source>
        <strain evidence="3 4">LOR1-02</strain>
    </source>
</reference>
<dbReference type="EMBL" id="JAUTWS010000051">
    <property type="protein sequence ID" value="MDO9712569.1"/>
    <property type="molecule type" value="Genomic_DNA"/>
</dbReference>
<dbReference type="PANTHER" id="PTHR34136">
    <property type="match status" value="1"/>
</dbReference>
<dbReference type="PANTHER" id="PTHR34136:SF1">
    <property type="entry name" value="UDP-N-ACETYL-D-MANNOSAMINURONIC ACID TRANSFERASE"/>
    <property type="match status" value="1"/>
</dbReference>
<keyword evidence="1" id="KW-0328">Glycosyltransferase</keyword>
<accession>A0ABT9E8Q6</accession>
<evidence type="ECO:0000256" key="1">
    <source>
        <dbReference type="ARBA" id="ARBA00022676"/>
    </source>
</evidence>
<comment type="caution">
    <text evidence="3">The sequence shown here is derived from an EMBL/GenBank/DDBJ whole genome shotgun (WGS) entry which is preliminary data.</text>
</comment>
<dbReference type="NCBIfam" id="TIGR00696">
    <property type="entry name" value="wecG_tagA_cpsF"/>
    <property type="match status" value="1"/>
</dbReference>
<dbReference type="Proteomes" id="UP001243009">
    <property type="component" value="Unassembled WGS sequence"/>
</dbReference>
<name>A0ABT9E8Q6_9PROT</name>
<keyword evidence="2" id="KW-0808">Transferase</keyword>
<dbReference type="Pfam" id="PF03808">
    <property type="entry name" value="Glyco_tran_WecG"/>
    <property type="match status" value="1"/>
</dbReference>
<evidence type="ECO:0000313" key="3">
    <source>
        <dbReference type="EMBL" id="MDO9712569.1"/>
    </source>
</evidence>
<dbReference type="InterPro" id="IPR004629">
    <property type="entry name" value="WecG_TagA_CpsF"/>
</dbReference>
<keyword evidence="4" id="KW-1185">Reference proteome</keyword>
<gene>
    <name evidence="3" type="ORF">Q7A36_29795</name>
</gene>
<evidence type="ECO:0000256" key="2">
    <source>
        <dbReference type="ARBA" id="ARBA00022679"/>
    </source>
</evidence>
<dbReference type="CDD" id="cd06533">
    <property type="entry name" value="Glyco_transf_WecG_TagA"/>
    <property type="match status" value="1"/>
</dbReference>
<evidence type="ECO:0000313" key="4">
    <source>
        <dbReference type="Proteomes" id="UP001243009"/>
    </source>
</evidence>
<sequence length="261" mass="28344">MAVPASQPAVVDVLGVRISTLNLAETVRHIAAWKQEGRREYVCCVCVHGIVTAQRDKQIRAALNGAGIATKDGMPLSWWCRAVGFRGSKRVSGSDLMEALCAFGASRGYRHYFYGGTPAVVEALVDRLQHRFPDLVVAGYRSPPFRPLSAAEDAAEVAAINAAQADFVWVGLGMPKQERWIAGHVGRIDATALLGVGAAFDFLAGAKPRAPGWMQQVGLEWLFRLASEPRRLARRYIVDNGAFVAMVLRHLLSQRPGPTAP</sequence>
<protein>
    <submittedName>
        <fullName evidence="3">WecB/TagA/CpsF family glycosyltransferase</fullName>
    </submittedName>
</protein>